<reference evidence="1" key="1">
    <citation type="journal article" date="2014" name="Front. Microbiol.">
        <title>High frequency of phylogenetically diverse reductive dehalogenase-homologous genes in deep subseafloor sedimentary metagenomes.</title>
        <authorList>
            <person name="Kawai M."/>
            <person name="Futagami T."/>
            <person name="Toyoda A."/>
            <person name="Takaki Y."/>
            <person name="Nishi S."/>
            <person name="Hori S."/>
            <person name="Arai W."/>
            <person name="Tsubouchi T."/>
            <person name="Morono Y."/>
            <person name="Uchiyama I."/>
            <person name="Ito T."/>
            <person name="Fujiyama A."/>
            <person name="Inagaki F."/>
            <person name="Takami H."/>
        </authorList>
    </citation>
    <scope>NUCLEOTIDE SEQUENCE</scope>
    <source>
        <strain evidence="1">Expedition CK06-06</strain>
    </source>
</reference>
<protein>
    <submittedName>
        <fullName evidence="1">Uncharacterized protein</fullName>
    </submittedName>
</protein>
<accession>X1D749</accession>
<comment type="caution">
    <text evidence="1">The sequence shown here is derived from an EMBL/GenBank/DDBJ whole genome shotgun (WGS) entry which is preliminary data.</text>
</comment>
<evidence type="ECO:0000313" key="1">
    <source>
        <dbReference type="EMBL" id="GAG92301.1"/>
    </source>
</evidence>
<gene>
    <name evidence="1" type="ORF">S01H4_40558</name>
</gene>
<sequence>MELEIHKLSGKYDCLSQVLCKIKRNTVVNSKNTLIINNLILRSSGTPSNKFFSFTTKNISGTIKKIVT</sequence>
<organism evidence="1">
    <name type="scientific">marine sediment metagenome</name>
    <dbReference type="NCBI Taxonomy" id="412755"/>
    <lineage>
        <taxon>unclassified sequences</taxon>
        <taxon>metagenomes</taxon>
        <taxon>ecological metagenomes</taxon>
    </lineage>
</organism>
<dbReference type="EMBL" id="BART01022098">
    <property type="protein sequence ID" value="GAG92301.1"/>
    <property type="molecule type" value="Genomic_DNA"/>
</dbReference>
<dbReference type="AlphaFoldDB" id="X1D749"/>
<name>X1D749_9ZZZZ</name>
<proteinExistence type="predicted"/>